<dbReference type="PANTHER" id="PTHR24422">
    <property type="entry name" value="CHEMOTAXIS PROTEIN METHYLTRANSFERASE"/>
    <property type="match status" value="1"/>
</dbReference>
<proteinExistence type="predicted"/>
<dbReference type="InterPro" id="IPR022642">
    <property type="entry name" value="CheR_C"/>
</dbReference>
<dbReference type="RefSeq" id="WP_219236595.1">
    <property type="nucleotide sequence ID" value="NZ_JAHWZX010000001.1"/>
</dbReference>
<accession>A0ABS6XH00</accession>
<evidence type="ECO:0000313" key="3">
    <source>
        <dbReference type="Proteomes" id="UP001197214"/>
    </source>
</evidence>
<dbReference type="SMART" id="SM00138">
    <property type="entry name" value="MeTrc"/>
    <property type="match status" value="1"/>
</dbReference>
<gene>
    <name evidence="2" type="ORF">KY084_01190</name>
</gene>
<dbReference type="InterPro" id="IPR000780">
    <property type="entry name" value="CheR_MeTrfase"/>
</dbReference>
<evidence type="ECO:0000313" key="2">
    <source>
        <dbReference type="EMBL" id="MBW4329492.1"/>
    </source>
</evidence>
<dbReference type="InterPro" id="IPR050903">
    <property type="entry name" value="Bact_Chemotaxis_MeTrfase"/>
</dbReference>
<keyword evidence="3" id="KW-1185">Reference proteome</keyword>
<name>A0ABS6XH00_9SPHN</name>
<comment type="caution">
    <text evidence="2">The sequence shown here is derived from an EMBL/GenBank/DDBJ whole genome shotgun (WGS) entry which is preliminary data.</text>
</comment>
<dbReference type="EMBL" id="JAHWZX010000001">
    <property type="protein sequence ID" value="MBW4329492.1"/>
    <property type="molecule type" value="Genomic_DNA"/>
</dbReference>
<protein>
    <submittedName>
        <fullName evidence="2">Protein-glutamate O-methyltransferase CheR</fullName>
    </submittedName>
</protein>
<reference evidence="2 3" key="1">
    <citation type="submission" date="2021-07" db="EMBL/GenBank/DDBJ databases">
        <title>Stakelama flava sp. nov., a novel endophytic bacterium isolated from branch of Kandelia candel.</title>
        <authorList>
            <person name="Tuo L."/>
        </authorList>
    </citation>
    <scope>NUCLEOTIDE SEQUENCE [LARGE SCALE GENOMIC DNA]</scope>
    <source>
        <strain evidence="2 3">CBK3Z-3</strain>
    </source>
</reference>
<feature type="domain" description="CheR-type methyltransferase" evidence="1">
    <location>
        <begin position="14"/>
        <end position="275"/>
    </location>
</feature>
<dbReference type="Pfam" id="PF01739">
    <property type="entry name" value="CheR"/>
    <property type="match status" value="1"/>
</dbReference>
<dbReference type="Proteomes" id="UP001197214">
    <property type="component" value="Unassembled WGS sequence"/>
</dbReference>
<dbReference type="PANTHER" id="PTHR24422:SF10">
    <property type="entry name" value="CHEMOTAXIS PROTEIN METHYLTRANSFERASE 2"/>
    <property type="match status" value="1"/>
</dbReference>
<sequence length="289" mass="31814">MIVSPATARPASGALSQGALGVIAAILEQRTGQQVGASRSWRIETALQPLLRLNDFASLDDLATAVVSNPDSPLTDTVIEAIVNHETSFFRDASILDQIVDAALTVRAENNGRRFRIWSAGCSTGQEPFSLAILLSERLAADDPAFPEIVATDISAMALRRAQAGRFSQFEIQRGLPVRRMISWFDSVDEEWIARSDLVRRVQFRRNNLANEAPPPGKFDLILCRNVLLYFSDELRSRVFAKLAGAMRDESLLVLGAGETVIGHTKALMPCQRFRGFYRRTPATARDAA</sequence>
<dbReference type="PROSITE" id="PS50123">
    <property type="entry name" value="CHER"/>
    <property type="match status" value="1"/>
</dbReference>
<evidence type="ECO:0000259" key="1">
    <source>
        <dbReference type="PROSITE" id="PS50123"/>
    </source>
</evidence>
<organism evidence="2 3">
    <name type="scientific">Stakelama flava</name>
    <dbReference type="NCBI Taxonomy" id="2860338"/>
    <lineage>
        <taxon>Bacteria</taxon>
        <taxon>Pseudomonadati</taxon>
        <taxon>Pseudomonadota</taxon>
        <taxon>Alphaproteobacteria</taxon>
        <taxon>Sphingomonadales</taxon>
        <taxon>Sphingomonadaceae</taxon>
        <taxon>Stakelama</taxon>
    </lineage>
</organism>